<evidence type="ECO:0000313" key="1">
    <source>
        <dbReference type="EMBL" id="CEK55300.1"/>
    </source>
</evidence>
<organism evidence="1">
    <name type="scientific">Arion vulgaris</name>
    <dbReference type="NCBI Taxonomy" id="1028688"/>
    <lineage>
        <taxon>Eukaryota</taxon>
        <taxon>Metazoa</taxon>
        <taxon>Spiralia</taxon>
        <taxon>Lophotrochozoa</taxon>
        <taxon>Mollusca</taxon>
        <taxon>Gastropoda</taxon>
        <taxon>Heterobranchia</taxon>
        <taxon>Euthyneura</taxon>
        <taxon>Panpulmonata</taxon>
        <taxon>Eupulmonata</taxon>
        <taxon>Stylommatophora</taxon>
        <taxon>Helicina</taxon>
        <taxon>Arionoidea</taxon>
        <taxon>Arionidae</taxon>
        <taxon>Arion</taxon>
    </lineage>
</organism>
<gene>
    <name evidence="1" type="primary">ORF24869</name>
</gene>
<dbReference type="AlphaFoldDB" id="A0A0B6YID2"/>
<dbReference type="EMBL" id="HACG01008435">
    <property type="protein sequence ID" value="CEK55300.1"/>
    <property type="molecule type" value="Transcribed_RNA"/>
</dbReference>
<proteinExistence type="predicted"/>
<protein>
    <submittedName>
        <fullName evidence="1">Uncharacterized protein</fullName>
    </submittedName>
</protein>
<feature type="non-terminal residue" evidence="1">
    <location>
        <position position="1"/>
    </location>
</feature>
<sequence length="62" mass="6974">RVGIEGELPCNKGSSVSVVTNAEICSQYRLAESQSGCFYWSPGRRLVMNSRYKNSTNDREIE</sequence>
<name>A0A0B6YID2_9EUPU</name>
<accession>A0A0B6YID2</accession>
<reference evidence="1" key="1">
    <citation type="submission" date="2014-12" db="EMBL/GenBank/DDBJ databases">
        <title>Insight into the proteome of Arion vulgaris.</title>
        <authorList>
            <person name="Aradska J."/>
            <person name="Bulat T."/>
            <person name="Smidak R."/>
            <person name="Sarate P."/>
            <person name="Gangsoo J."/>
            <person name="Sialana F."/>
            <person name="Bilban M."/>
            <person name="Lubec G."/>
        </authorList>
    </citation>
    <scope>NUCLEOTIDE SEQUENCE</scope>
    <source>
        <tissue evidence="1">Skin</tissue>
    </source>
</reference>